<dbReference type="RefSeq" id="WP_020888024.1">
    <property type="nucleotide sequence ID" value="NZ_ATHI01000031.1"/>
</dbReference>
<dbReference type="Proteomes" id="UP000014975">
    <property type="component" value="Unassembled WGS sequence"/>
</dbReference>
<dbReference type="PROSITE" id="PS50889">
    <property type="entry name" value="S4"/>
    <property type="match status" value="1"/>
</dbReference>
<dbReference type="CDD" id="cd00165">
    <property type="entry name" value="S4"/>
    <property type="match status" value="1"/>
</dbReference>
<dbReference type="eggNOG" id="COG1189">
    <property type="taxonomic scope" value="Bacteria"/>
</dbReference>
<keyword evidence="1 3" id="KW-0694">RNA-binding</keyword>
<dbReference type="PANTHER" id="PTHR32319:SF0">
    <property type="entry name" value="BACTERIAL HEMOLYSIN-LIKE PROTEIN"/>
    <property type="match status" value="1"/>
</dbReference>
<proteinExistence type="inferred from homology"/>
<gene>
    <name evidence="5" type="ORF">dsat_1327</name>
</gene>
<dbReference type="STRING" id="1121439.dsat_1327"/>
<dbReference type="InterPro" id="IPR036986">
    <property type="entry name" value="S4_RNA-bd_sf"/>
</dbReference>
<dbReference type="PATRIC" id="fig|1121439.3.peg.2709"/>
<dbReference type="AlphaFoldDB" id="S7T264"/>
<protein>
    <submittedName>
        <fullName evidence="5">Hemolysin A</fullName>
    </submittedName>
</protein>
<dbReference type="Gene3D" id="3.10.290.10">
    <property type="entry name" value="RNA-binding S4 domain"/>
    <property type="match status" value="1"/>
</dbReference>
<dbReference type="GO" id="GO:0003723">
    <property type="term" value="F:RNA binding"/>
    <property type="evidence" value="ECO:0007669"/>
    <property type="project" value="UniProtKB-KW"/>
</dbReference>
<dbReference type="NCBIfam" id="TIGR00478">
    <property type="entry name" value="tly"/>
    <property type="match status" value="1"/>
</dbReference>
<dbReference type="EMBL" id="ATHI01000031">
    <property type="protein sequence ID" value="EPR30605.1"/>
    <property type="molecule type" value="Genomic_DNA"/>
</dbReference>
<dbReference type="PANTHER" id="PTHR32319">
    <property type="entry name" value="BACTERIAL HEMOLYSIN-LIKE PROTEIN"/>
    <property type="match status" value="1"/>
</dbReference>
<dbReference type="InterPro" id="IPR047048">
    <property type="entry name" value="TlyA"/>
</dbReference>
<dbReference type="PIRSF" id="PIRSF005578">
    <property type="entry name" value="TlyA"/>
    <property type="match status" value="1"/>
</dbReference>
<evidence type="ECO:0000259" key="4">
    <source>
        <dbReference type="Pfam" id="PF01728"/>
    </source>
</evidence>
<dbReference type="CDD" id="cd02440">
    <property type="entry name" value="AdoMet_MTases"/>
    <property type="match status" value="1"/>
</dbReference>
<feature type="domain" description="Ribosomal RNA methyltransferase FtsJ" evidence="4">
    <location>
        <begin position="63"/>
        <end position="245"/>
    </location>
</feature>
<evidence type="ECO:0000256" key="3">
    <source>
        <dbReference type="PROSITE-ProRule" id="PRU00182"/>
    </source>
</evidence>
<keyword evidence="6" id="KW-1185">Reference proteome</keyword>
<dbReference type="InterPro" id="IPR029063">
    <property type="entry name" value="SAM-dependent_MTases_sf"/>
</dbReference>
<dbReference type="GO" id="GO:0008168">
    <property type="term" value="F:methyltransferase activity"/>
    <property type="evidence" value="ECO:0007669"/>
    <property type="project" value="InterPro"/>
</dbReference>
<dbReference type="InterPro" id="IPR004538">
    <property type="entry name" value="Hemolysin_A/TlyA"/>
</dbReference>
<accession>S7T264</accession>
<comment type="caution">
    <text evidence="5">The sequence shown here is derived from an EMBL/GenBank/DDBJ whole genome shotgun (WGS) entry which is preliminary data.</text>
</comment>
<evidence type="ECO:0000256" key="2">
    <source>
        <dbReference type="ARBA" id="ARBA00029460"/>
    </source>
</evidence>
<dbReference type="Gene3D" id="3.40.50.150">
    <property type="entry name" value="Vaccinia Virus protein VP39"/>
    <property type="match status" value="1"/>
</dbReference>
<dbReference type="OrthoDB" id="9784736at2"/>
<sequence>MARARADVLAAGQGLAETPDQAARLIMAGRIFMDTPKGRVRVEKPGQQLRPDTELSLEGGERFVSRGGYKLLTAIERFGLDVSGLVCLDAGASTGGFTDCLLQHGAARVYAVDVGTAQLHEKLRADPRVVSHEGVNLRLAQPDFLPERVDLITADLSFISLTSVLPALKGFLRPGGRIVALVKPQFELPAHQVGPKGVVRDETLRQKAVDKVVSFGCEALGLVHHDTVASAITGPKGNQEYLVLFSLPS</sequence>
<name>S7T264_9BACT</name>
<evidence type="ECO:0000313" key="6">
    <source>
        <dbReference type="Proteomes" id="UP000014975"/>
    </source>
</evidence>
<comment type="similarity">
    <text evidence="2">Belongs to the TlyA family.</text>
</comment>
<reference evidence="5 6" key="1">
    <citation type="journal article" date="2013" name="Genome Announc.">
        <title>Draft genome sequences for three mercury-methylating, sulfate-reducing bacteria.</title>
        <authorList>
            <person name="Brown S.D."/>
            <person name="Hurt R.A.Jr."/>
            <person name="Gilmour C.C."/>
            <person name="Elias D.A."/>
        </authorList>
    </citation>
    <scope>NUCLEOTIDE SEQUENCE [LARGE SCALE GENOMIC DNA]</scope>
    <source>
        <strain evidence="5 6">DSM 16529</strain>
    </source>
</reference>
<evidence type="ECO:0000256" key="1">
    <source>
        <dbReference type="ARBA" id="ARBA00022884"/>
    </source>
</evidence>
<dbReference type="SUPFAM" id="SSF53335">
    <property type="entry name" value="S-adenosyl-L-methionine-dependent methyltransferases"/>
    <property type="match status" value="1"/>
</dbReference>
<dbReference type="Pfam" id="PF01728">
    <property type="entry name" value="FtsJ"/>
    <property type="match status" value="1"/>
</dbReference>
<dbReference type="GO" id="GO:0032259">
    <property type="term" value="P:methylation"/>
    <property type="evidence" value="ECO:0007669"/>
    <property type="project" value="InterPro"/>
</dbReference>
<organism evidence="5 6">
    <name type="scientific">Alkalidesulfovibrio alkalitolerans DSM 16529</name>
    <dbReference type="NCBI Taxonomy" id="1121439"/>
    <lineage>
        <taxon>Bacteria</taxon>
        <taxon>Pseudomonadati</taxon>
        <taxon>Thermodesulfobacteriota</taxon>
        <taxon>Desulfovibrionia</taxon>
        <taxon>Desulfovibrionales</taxon>
        <taxon>Desulfovibrionaceae</taxon>
        <taxon>Alkalidesulfovibrio</taxon>
    </lineage>
</organism>
<dbReference type="InterPro" id="IPR002877">
    <property type="entry name" value="RNA_MeTrfase_FtsJ_dom"/>
</dbReference>
<evidence type="ECO:0000313" key="5">
    <source>
        <dbReference type="EMBL" id="EPR30605.1"/>
    </source>
</evidence>